<dbReference type="Proteomes" id="UP000693970">
    <property type="component" value="Unassembled WGS sequence"/>
</dbReference>
<sequence>MESTGRVVWTDVLEQFRKDCGDGKTALVEYQKTLLQPFHDQLSSYVNEMCIRKEESTLSSTDMKELVVQTRAALRFGLACVTPQDDETESNYSLISELQDLAVVQGLWIMPLSQLLCQLRGDPKCRLLSARLLCNLITSNATTASILASTFPLSPSAESVKMNIQQSLITNQNQEDNNHDSMTEPNWVDMIVAAGKSKHRDALAALVAALHNMIVALTSFADNVAHDSMLISVLLRYFVSAESVVESLKLRTQHDAADSHETNTEADNWDSATDWIHLLLAKLAKLGCLPLLYRSVGSCSVNIPVLPEQIVLLHCMAREADSFVMGCSSNTEISNPFGGDGGLEETVESYIFLATLSTELSSIINHKKPITIVGSTDGSFENSLIESGYVTVLDILRSTLGVDNAVTGVIRQNLGKQTSLLQECAKYLGNITDMLAEQVSEKRARDVRLTATEQHLLTSLVCLIGNMCYKSKQNQDLLRWTVVPPKVEIKSNDRTDSGEARNGLHTLLSCTAYATSCFTLREWGVIAIRNALEANLENQAVVAELVAQDPVQSADLEHAGIRVTLDVKGQVTLSEIDADKNKITETEAGDDDAC</sequence>
<evidence type="ECO:0000256" key="2">
    <source>
        <dbReference type="ARBA" id="ARBA00023306"/>
    </source>
</evidence>
<dbReference type="InterPro" id="IPR051374">
    <property type="entry name" value="Ataxin-10/CTR86_families"/>
</dbReference>
<organism evidence="4 5">
    <name type="scientific">Nitzschia inconspicua</name>
    <dbReference type="NCBI Taxonomy" id="303405"/>
    <lineage>
        <taxon>Eukaryota</taxon>
        <taxon>Sar</taxon>
        <taxon>Stramenopiles</taxon>
        <taxon>Ochrophyta</taxon>
        <taxon>Bacillariophyta</taxon>
        <taxon>Bacillariophyceae</taxon>
        <taxon>Bacillariophycidae</taxon>
        <taxon>Bacillariales</taxon>
        <taxon>Bacillariaceae</taxon>
        <taxon>Nitzschia</taxon>
    </lineage>
</organism>
<dbReference type="GO" id="GO:0051301">
    <property type="term" value="P:cell division"/>
    <property type="evidence" value="ECO:0007669"/>
    <property type="project" value="UniProtKB-KW"/>
</dbReference>
<reference evidence="4" key="2">
    <citation type="submission" date="2021-04" db="EMBL/GenBank/DDBJ databases">
        <authorList>
            <person name="Podell S."/>
        </authorList>
    </citation>
    <scope>NUCLEOTIDE SEQUENCE</scope>
    <source>
        <strain evidence="4">Hildebrandi</strain>
    </source>
</reference>
<name>A0A9K3KJE3_9STRA</name>
<dbReference type="EMBL" id="JAGRRH010000023">
    <property type="protein sequence ID" value="KAG7344325.1"/>
    <property type="molecule type" value="Genomic_DNA"/>
</dbReference>
<proteinExistence type="predicted"/>
<dbReference type="PANTHER" id="PTHR13255:SF0">
    <property type="entry name" value="ATAXIN-10"/>
    <property type="match status" value="1"/>
</dbReference>
<protein>
    <recommendedName>
        <fullName evidence="3">Ataxin-10 domain-containing protein</fullName>
    </recommendedName>
</protein>
<dbReference type="GO" id="GO:0005829">
    <property type="term" value="C:cytosol"/>
    <property type="evidence" value="ECO:0007669"/>
    <property type="project" value="TreeGrafter"/>
</dbReference>
<keyword evidence="1" id="KW-0132">Cell division</keyword>
<keyword evidence="5" id="KW-1185">Reference proteome</keyword>
<gene>
    <name evidence="4" type="ORF">IV203_022333</name>
</gene>
<evidence type="ECO:0000313" key="5">
    <source>
        <dbReference type="Proteomes" id="UP000693970"/>
    </source>
</evidence>
<dbReference type="PANTHER" id="PTHR13255">
    <property type="entry name" value="ATAXIN-10"/>
    <property type="match status" value="1"/>
</dbReference>
<evidence type="ECO:0000259" key="3">
    <source>
        <dbReference type="Pfam" id="PF09759"/>
    </source>
</evidence>
<dbReference type="InterPro" id="IPR019156">
    <property type="entry name" value="Ataxin-10_domain"/>
</dbReference>
<keyword evidence="2" id="KW-0131">Cell cycle</keyword>
<dbReference type="Pfam" id="PF09759">
    <property type="entry name" value="Atx10homo_assoc"/>
    <property type="match status" value="1"/>
</dbReference>
<dbReference type="OrthoDB" id="379794at2759"/>
<evidence type="ECO:0000256" key="1">
    <source>
        <dbReference type="ARBA" id="ARBA00022618"/>
    </source>
</evidence>
<evidence type="ECO:0000313" key="4">
    <source>
        <dbReference type="EMBL" id="KAG7344325.1"/>
    </source>
</evidence>
<reference evidence="4" key="1">
    <citation type="journal article" date="2021" name="Sci. Rep.">
        <title>Diploid genomic architecture of Nitzschia inconspicua, an elite biomass production diatom.</title>
        <authorList>
            <person name="Oliver A."/>
            <person name="Podell S."/>
            <person name="Pinowska A."/>
            <person name="Traller J.C."/>
            <person name="Smith S.R."/>
            <person name="McClure R."/>
            <person name="Beliaev A."/>
            <person name="Bohutskyi P."/>
            <person name="Hill E.A."/>
            <person name="Rabines A."/>
            <person name="Zheng H."/>
            <person name="Allen L.Z."/>
            <person name="Kuo A."/>
            <person name="Grigoriev I.V."/>
            <person name="Allen A.E."/>
            <person name="Hazlebeck D."/>
            <person name="Allen E.E."/>
        </authorList>
    </citation>
    <scope>NUCLEOTIDE SEQUENCE</scope>
    <source>
        <strain evidence="4">Hildebrandi</strain>
    </source>
</reference>
<dbReference type="AlphaFoldDB" id="A0A9K3KJE3"/>
<feature type="domain" description="Ataxin-10" evidence="3">
    <location>
        <begin position="496"/>
        <end position="573"/>
    </location>
</feature>
<accession>A0A9K3KJE3</accession>
<comment type="caution">
    <text evidence="4">The sequence shown here is derived from an EMBL/GenBank/DDBJ whole genome shotgun (WGS) entry which is preliminary data.</text>
</comment>